<dbReference type="InterPro" id="IPR020271">
    <property type="entry name" value="Uncharacterised_MJ1172"/>
</dbReference>
<dbReference type="EMBL" id="CCXY01000461">
    <property type="protein sequence ID" value="CEG14033.1"/>
    <property type="molecule type" value="Genomic_DNA"/>
</dbReference>
<dbReference type="AlphaFoldDB" id="A0A098EDE1"/>
<gene>
    <name evidence="1" type="ORF">MSIBF_A930005</name>
</gene>
<name>A0A098EDE1_9ZZZZ</name>
<evidence type="ECO:0000313" key="1">
    <source>
        <dbReference type="EMBL" id="CEG14033.1"/>
    </source>
</evidence>
<reference evidence="1" key="1">
    <citation type="submission" date="2014-09" db="EMBL/GenBank/DDBJ databases">
        <authorList>
            <person name="Probst J Alexander"/>
        </authorList>
    </citation>
    <scope>NUCLEOTIDE SEQUENCE</scope>
</reference>
<accession>A0A098EDE1</accession>
<proteinExistence type="predicted"/>
<organism evidence="1">
    <name type="scientific">groundwater metagenome</name>
    <dbReference type="NCBI Taxonomy" id="717931"/>
    <lineage>
        <taxon>unclassified sequences</taxon>
        <taxon>metagenomes</taxon>
        <taxon>ecological metagenomes</taxon>
    </lineage>
</organism>
<dbReference type="Pfam" id="PF10884">
    <property type="entry name" value="DUF2683"/>
    <property type="match status" value="1"/>
</dbReference>
<protein>
    <submittedName>
        <fullName evidence="1">Uncharacterized protein</fullName>
    </submittedName>
</protein>
<sequence length="58" mass="7195">MENLTMNNVYALLQKIDYRLKTIEQDIHELKEEPELRPEYVEKAKRIMKQKPNTYWDR</sequence>